<keyword evidence="1" id="KW-0732">Signal</keyword>
<evidence type="ECO:0000256" key="2">
    <source>
        <dbReference type="SAM" id="MobiDB-lite"/>
    </source>
</evidence>
<proteinExistence type="predicted"/>
<dbReference type="AlphaFoldDB" id="A0A917VN02"/>
<name>A0A917VN02_9ACTN</name>
<dbReference type="InterPro" id="IPR028994">
    <property type="entry name" value="Integrin_alpha_N"/>
</dbReference>
<dbReference type="Gene3D" id="2.130.10.130">
    <property type="entry name" value="Integrin alpha, N-terminal"/>
    <property type="match status" value="2"/>
</dbReference>
<protein>
    <submittedName>
        <fullName evidence="3">Histidine kinase</fullName>
    </submittedName>
</protein>
<dbReference type="EMBL" id="BMPQ01000023">
    <property type="protein sequence ID" value="GGK97345.1"/>
    <property type="molecule type" value="Genomic_DNA"/>
</dbReference>
<dbReference type="SUPFAM" id="SSF69318">
    <property type="entry name" value="Integrin alpha N-terminal domain"/>
    <property type="match status" value="1"/>
</dbReference>
<feature type="region of interest" description="Disordered" evidence="2">
    <location>
        <begin position="32"/>
        <end position="97"/>
    </location>
</feature>
<keyword evidence="4" id="KW-1185">Reference proteome</keyword>
<feature type="compositionally biased region" description="Basic and acidic residues" evidence="2">
    <location>
        <begin position="72"/>
        <end position="86"/>
    </location>
</feature>
<evidence type="ECO:0000313" key="3">
    <source>
        <dbReference type="EMBL" id="GGK97345.1"/>
    </source>
</evidence>
<dbReference type="Pfam" id="PF01839">
    <property type="entry name" value="FG-GAP"/>
    <property type="match status" value="1"/>
</dbReference>
<dbReference type="PANTHER" id="PTHR46580">
    <property type="entry name" value="SENSOR KINASE-RELATED"/>
    <property type="match status" value="1"/>
</dbReference>
<reference evidence="3" key="1">
    <citation type="journal article" date="2014" name="Int. J. Syst. Evol. Microbiol.">
        <title>Complete genome sequence of Corynebacterium casei LMG S-19264T (=DSM 44701T), isolated from a smear-ripened cheese.</title>
        <authorList>
            <consortium name="US DOE Joint Genome Institute (JGI-PGF)"/>
            <person name="Walter F."/>
            <person name="Albersmeier A."/>
            <person name="Kalinowski J."/>
            <person name="Ruckert C."/>
        </authorList>
    </citation>
    <scope>NUCLEOTIDE SEQUENCE</scope>
    <source>
        <strain evidence="3">JCM 3035</strain>
    </source>
</reference>
<keyword evidence="3" id="KW-0418">Kinase</keyword>
<evidence type="ECO:0000256" key="1">
    <source>
        <dbReference type="ARBA" id="ARBA00022729"/>
    </source>
</evidence>
<comment type="caution">
    <text evidence="3">The sequence shown here is derived from an EMBL/GenBank/DDBJ whole genome shotgun (WGS) entry which is preliminary data.</text>
</comment>
<organism evidence="3 4">
    <name type="scientific">Streptomyces flaveus</name>
    <dbReference type="NCBI Taxonomy" id="66370"/>
    <lineage>
        <taxon>Bacteria</taxon>
        <taxon>Bacillati</taxon>
        <taxon>Actinomycetota</taxon>
        <taxon>Actinomycetes</taxon>
        <taxon>Kitasatosporales</taxon>
        <taxon>Streptomycetaceae</taxon>
        <taxon>Streptomyces</taxon>
        <taxon>Streptomyces aurantiacus group</taxon>
    </lineage>
</organism>
<dbReference type="Proteomes" id="UP000637788">
    <property type="component" value="Unassembled WGS sequence"/>
</dbReference>
<dbReference type="RefSeq" id="WP_189325579.1">
    <property type="nucleotide sequence ID" value="NZ_BMPQ01000023.1"/>
</dbReference>
<dbReference type="PANTHER" id="PTHR46580:SF2">
    <property type="entry name" value="MAM DOMAIN-CONTAINING PROTEIN"/>
    <property type="match status" value="1"/>
</dbReference>
<keyword evidence="3" id="KW-0808">Transferase</keyword>
<reference evidence="3" key="2">
    <citation type="submission" date="2020-09" db="EMBL/GenBank/DDBJ databases">
        <authorList>
            <person name="Sun Q."/>
            <person name="Ohkuma M."/>
        </authorList>
    </citation>
    <scope>NUCLEOTIDE SEQUENCE</scope>
    <source>
        <strain evidence="3">JCM 3035</strain>
    </source>
</reference>
<dbReference type="GO" id="GO:0016301">
    <property type="term" value="F:kinase activity"/>
    <property type="evidence" value="ECO:0007669"/>
    <property type="project" value="UniProtKB-KW"/>
</dbReference>
<accession>A0A917VN02</accession>
<feature type="region of interest" description="Disordered" evidence="2">
    <location>
        <begin position="204"/>
        <end position="242"/>
    </location>
</feature>
<evidence type="ECO:0000313" key="4">
    <source>
        <dbReference type="Proteomes" id="UP000637788"/>
    </source>
</evidence>
<dbReference type="InterPro" id="IPR013517">
    <property type="entry name" value="FG-GAP"/>
</dbReference>
<sequence>MGERSRASSRTGFRTAAVTCALLLCAVAGCGTDDGGGTSDKRPSPTPATGDSADAQKDAQKPVPAAPVPRGDGGKIRDDVNGDGHPDLAYVTSYGPVGEDGGGTGRNCVVIVYGSDEGLDPATRTVLKPGDAALPGQLGTTYPTYPVLADLDADGYADLQFGANVIWGGPTGPDPKTPSTALPAVTGAPGDFDGDGRLDVPLVEDSRDGLGSPPFRVLYGPIDRNGTPARRGESRPDPVNRTSNGLAYSLHAVDADGDRTADLVASGNTDGEQGRAVLLNAGDGPAGFAAQPRELRTGNTVTSGDFDGDGKGDVVVGDSGSRNNEPGYETEAPEVDGTLTVYPGDGGTPQLLDLDLAGDYLVGDTDGDGRDELLIGSTSDGYASEPEITVIPGGPQGLDEEGRRTLRRTGPARVPGVKSKLTEEKRRPHLAAVRDFDQDGRAEVVLHWTLPQRGPSYVWVLEGDKDAVMFGDGHFTGAAG</sequence>
<gene>
    <name evidence="3" type="ORF">GCM10010094_67770</name>
</gene>
<dbReference type="PROSITE" id="PS51257">
    <property type="entry name" value="PROKAR_LIPOPROTEIN"/>
    <property type="match status" value="1"/>
</dbReference>